<evidence type="ECO:0000313" key="6">
    <source>
        <dbReference type="EnsemblMetazoa" id="CJA01382.1"/>
    </source>
</evidence>
<evidence type="ECO:0000256" key="4">
    <source>
        <dbReference type="ARBA" id="ARBA00022833"/>
    </source>
</evidence>
<keyword evidence="1" id="KW-0479">Metal-binding</keyword>
<dbReference type="Proteomes" id="UP000005237">
    <property type="component" value="Unassembled WGS sequence"/>
</dbReference>
<reference evidence="7" key="1">
    <citation type="submission" date="2010-08" db="EMBL/GenBank/DDBJ databases">
        <authorList>
            <consortium name="Caenorhabditis japonica Sequencing Consortium"/>
            <person name="Wilson R.K."/>
        </authorList>
    </citation>
    <scope>NUCLEOTIDE SEQUENCE [LARGE SCALE GENOMIC DNA]</scope>
    <source>
        <strain evidence="7">DF5081</strain>
    </source>
</reference>
<evidence type="ECO:0000259" key="5">
    <source>
        <dbReference type="SMART" id="SM01175"/>
    </source>
</evidence>
<keyword evidence="3" id="KW-0863">Zinc-finger</keyword>
<dbReference type="AlphaFoldDB" id="A0A8R1HIA6"/>
<reference evidence="6" key="2">
    <citation type="submission" date="2022-06" db="UniProtKB">
        <authorList>
            <consortium name="EnsemblMetazoa"/>
        </authorList>
    </citation>
    <scope>IDENTIFICATION</scope>
    <source>
        <strain evidence="6">DF5081</strain>
    </source>
</reference>
<name>A0A8R1HIA6_CAEJA</name>
<organism evidence="6 7">
    <name type="scientific">Caenorhabditis japonica</name>
    <dbReference type="NCBI Taxonomy" id="281687"/>
    <lineage>
        <taxon>Eukaryota</taxon>
        <taxon>Metazoa</taxon>
        <taxon>Ecdysozoa</taxon>
        <taxon>Nematoda</taxon>
        <taxon>Chromadorea</taxon>
        <taxon>Rhabditida</taxon>
        <taxon>Rhabditina</taxon>
        <taxon>Rhabditomorpha</taxon>
        <taxon>Rhabditoidea</taxon>
        <taxon>Rhabditidae</taxon>
        <taxon>Peloderinae</taxon>
        <taxon>Caenorhabditis</taxon>
    </lineage>
</organism>
<evidence type="ECO:0000256" key="2">
    <source>
        <dbReference type="ARBA" id="ARBA00022737"/>
    </source>
</evidence>
<keyword evidence="4" id="KW-0862">Zinc</keyword>
<dbReference type="GO" id="GO:0008270">
    <property type="term" value="F:zinc ion binding"/>
    <property type="evidence" value="ECO:0007669"/>
    <property type="project" value="UniProtKB-KW"/>
</dbReference>
<dbReference type="InterPro" id="IPR051366">
    <property type="entry name" value="DEF8"/>
</dbReference>
<evidence type="ECO:0000256" key="1">
    <source>
        <dbReference type="ARBA" id="ARBA00022723"/>
    </source>
</evidence>
<feature type="domain" description="Rubicon Homology" evidence="5">
    <location>
        <begin position="4"/>
        <end position="134"/>
    </location>
</feature>
<dbReference type="SMART" id="SM01175">
    <property type="entry name" value="DUF4206"/>
    <property type="match status" value="1"/>
</dbReference>
<evidence type="ECO:0000313" key="7">
    <source>
        <dbReference type="Proteomes" id="UP000005237"/>
    </source>
</evidence>
<dbReference type="PANTHER" id="PTHR12326:SF12">
    <property type="entry name" value="PLECKSTRIN HOMOLOGY AND RUN DOMAIN CONTAINING M1"/>
    <property type="match status" value="1"/>
</dbReference>
<accession>A0A8R1HIA6</accession>
<dbReference type="EnsemblMetazoa" id="CJA01382.1">
    <property type="protein sequence ID" value="CJA01382.1"/>
    <property type="gene ID" value="WBGene00120586"/>
</dbReference>
<sequence>MKPGGKVAIPSRVVMDWDWRERPVSDRGRAWYEANQEKALINIQERNSRLYTHVPALEETRKLREKLQLVSMYLFTCRESVAEDFRRRLWPKEYLRSDIHLYSFTDLQDVKSGALQKKLTHLLKHSVNHVMTCT</sequence>
<proteinExistence type="predicted"/>
<keyword evidence="7" id="KW-1185">Reference proteome</keyword>
<dbReference type="PANTHER" id="PTHR12326">
    <property type="entry name" value="PLECKSTRIN HOMOLOGY DOMAIN CONTAINING PROTEIN"/>
    <property type="match status" value="1"/>
</dbReference>
<keyword evidence="2" id="KW-0677">Repeat</keyword>
<evidence type="ECO:0000256" key="3">
    <source>
        <dbReference type="ARBA" id="ARBA00022771"/>
    </source>
</evidence>
<dbReference type="InterPro" id="IPR025258">
    <property type="entry name" value="RH_dom"/>
</dbReference>
<dbReference type="Pfam" id="PF13901">
    <property type="entry name" value="RH_dom"/>
    <property type="match status" value="1"/>
</dbReference>
<protein>
    <submittedName>
        <fullName evidence="6">DUF4206 domain-containing protein</fullName>
    </submittedName>
</protein>